<dbReference type="OrthoDB" id="5488639at2"/>
<dbReference type="STRING" id="36856.ATB98_24905"/>
<evidence type="ECO:0000313" key="2">
    <source>
        <dbReference type="Proteomes" id="UP000078507"/>
    </source>
</evidence>
<dbReference type="EMBL" id="LNQB01000056">
    <property type="protein sequence ID" value="OAP49289.1"/>
    <property type="molecule type" value="Genomic_DNA"/>
</dbReference>
<keyword evidence="1" id="KW-0067">ATP-binding</keyword>
<proteinExistence type="predicted"/>
<accession>A0A178YP47</accession>
<dbReference type="Proteomes" id="UP000078507">
    <property type="component" value="Unassembled WGS sequence"/>
</dbReference>
<dbReference type="GO" id="GO:0005524">
    <property type="term" value="F:ATP binding"/>
    <property type="evidence" value="ECO:0007669"/>
    <property type="project" value="UniProtKB-KW"/>
</dbReference>
<dbReference type="RefSeq" id="WP_066869590.1">
    <property type="nucleotide sequence ID" value="NZ_LNQB01000056.1"/>
</dbReference>
<protein>
    <submittedName>
        <fullName evidence="1">ATP-binding protein</fullName>
    </submittedName>
</protein>
<keyword evidence="1" id="KW-0547">Nucleotide-binding</keyword>
<gene>
    <name evidence="1" type="ORF">ATB98_24905</name>
</gene>
<dbReference type="NCBIfam" id="NF047703">
    <property type="entry name" value="slr1658_superfam"/>
    <property type="match status" value="1"/>
</dbReference>
<reference evidence="1 2" key="1">
    <citation type="submission" date="2015-11" db="EMBL/GenBank/DDBJ databases">
        <title>Ensifer anhuiense sp. nov., an effective nitrogen fixation bacterium with Glycine soja.</title>
        <authorList>
            <person name="Yan H."/>
            <person name="Chen W."/>
        </authorList>
    </citation>
    <scope>NUCLEOTIDE SEQUENCE [LARGE SCALE GENOMIC DNA]</scope>
    <source>
        <strain evidence="1 2">LMG 7837</strain>
    </source>
</reference>
<organism evidence="1 2">
    <name type="scientific">Sinorhizobium saheli</name>
    <dbReference type="NCBI Taxonomy" id="36856"/>
    <lineage>
        <taxon>Bacteria</taxon>
        <taxon>Pseudomonadati</taxon>
        <taxon>Pseudomonadota</taxon>
        <taxon>Alphaproteobacteria</taxon>
        <taxon>Hyphomicrobiales</taxon>
        <taxon>Rhizobiaceae</taxon>
        <taxon>Sinorhizobium/Ensifer group</taxon>
        <taxon>Sinorhizobium</taxon>
    </lineage>
</organism>
<dbReference type="AlphaFoldDB" id="A0A178YP47"/>
<comment type="caution">
    <text evidence="1">The sequence shown here is derived from an EMBL/GenBank/DDBJ whole genome shotgun (WGS) entry which is preliminary data.</text>
</comment>
<sequence length="185" mass="20073">MTTLYGLEDLAIGTGESVTRLRLYDGPLDLGWKHCALTSDFVAEFVALRYRASRSLYKEVRHNVGYLTNELIENAVKFRAPGEIVVEASIVASAFRAKVSNFVDEDTAERFQRLLSEITVGDPGDLLIRRIEANATGAGSGSGLGLLTLMSDYGARFAWVFGSGGQDSTIPLETYASISVPDLSN</sequence>
<evidence type="ECO:0000313" key="1">
    <source>
        <dbReference type="EMBL" id="OAP49289.1"/>
    </source>
</evidence>
<dbReference type="InterPro" id="IPR058084">
    <property type="entry name" value="Slr1658-like"/>
</dbReference>
<keyword evidence="2" id="KW-1185">Reference proteome</keyword>
<name>A0A178YP47_SINSA</name>